<gene>
    <name evidence="3" type="ORF">GA0070608_3422</name>
</gene>
<evidence type="ECO:0000259" key="2">
    <source>
        <dbReference type="Pfam" id="PF00248"/>
    </source>
</evidence>
<evidence type="ECO:0000313" key="3">
    <source>
        <dbReference type="EMBL" id="SCL67037.1"/>
    </source>
</evidence>
<protein>
    <submittedName>
        <fullName evidence="3">Predicted oxidoreductase</fullName>
    </submittedName>
</protein>
<feature type="domain" description="NADP-dependent oxidoreductase" evidence="2">
    <location>
        <begin position="20"/>
        <end position="278"/>
    </location>
</feature>
<dbReference type="STRING" id="47871.GA0070608_3422"/>
<dbReference type="PANTHER" id="PTHR43364:SF4">
    <property type="entry name" value="NAD(P)-LINKED OXIDOREDUCTASE SUPERFAMILY PROTEIN"/>
    <property type="match status" value="1"/>
</dbReference>
<dbReference type="RefSeq" id="WP_091629116.1">
    <property type="nucleotide sequence ID" value="NZ_FMIC01000002.1"/>
</dbReference>
<dbReference type="PANTHER" id="PTHR43364">
    <property type="entry name" value="NADH-SPECIFIC METHYLGLYOXAL REDUCTASE-RELATED"/>
    <property type="match status" value="1"/>
</dbReference>
<accession>A0A1C6VLC4</accession>
<dbReference type="InterPro" id="IPR023210">
    <property type="entry name" value="NADP_OxRdtase_dom"/>
</dbReference>
<dbReference type="AlphaFoldDB" id="A0A1C6VLC4"/>
<dbReference type="Proteomes" id="UP000199343">
    <property type="component" value="Unassembled WGS sequence"/>
</dbReference>
<reference evidence="3 4" key="1">
    <citation type="submission" date="2016-06" db="EMBL/GenBank/DDBJ databases">
        <authorList>
            <person name="Kjaerup R.B."/>
            <person name="Dalgaard T.S."/>
            <person name="Juul-Madsen H.R."/>
        </authorList>
    </citation>
    <scope>NUCLEOTIDE SEQUENCE [LARGE SCALE GENOMIC DNA]</scope>
    <source>
        <strain evidence="3 4">DSM 43363</strain>
    </source>
</reference>
<dbReference type="SUPFAM" id="SSF51430">
    <property type="entry name" value="NAD(P)-linked oxidoreductase"/>
    <property type="match status" value="1"/>
</dbReference>
<dbReference type="InterPro" id="IPR036812">
    <property type="entry name" value="NAD(P)_OxRdtase_dom_sf"/>
</dbReference>
<evidence type="ECO:0000313" key="4">
    <source>
        <dbReference type="Proteomes" id="UP000199343"/>
    </source>
</evidence>
<name>A0A1C6VLC4_9ACTN</name>
<dbReference type="PRINTS" id="PR00069">
    <property type="entry name" value="ALDKETRDTASE"/>
</dbReference>
<dbReference type="GO" id="GO:0005829">
    <property type="term" value="C:cytosol"/>
    <property type="evidence" value="ECO:0007669"/>
    <property type="project" value="TreeGrafter"/>
</dbReference>
<keyword evidence="1" id="KW-0560">Oxidoreductase</keyword>
<sequence>MHPYQTVVGSYTLGDLTVNRIGFGAKRLGKDRAQATELLRRAVEWGVNHIDTAAFYPTYASPSHKEHDFSALEWANEVIRQALSPYPADLVIATKVGPTTTSGLARPDQLRGQVEANLRALGRDHLDVVYLRQYGLDSIVEHYGALAELRQAGMIRHLGISNVRPPHLAQAGTIAPVVAVQNRYGIDFGRVNDELLSTCRAQNIAFVPFFALTGTGRERGGVIENDAVNTFARAHGVSPAQVRIAWTLSRGPHILAIPGTSGTRHLAENLRAGDLLQLPGIAALGAGNHS</sequence>
<dbReference type="CDD" id="cd19088">
    <property type="entry name" value="AKR_AKR13B1"/>
    <property type="match status" value="1"/>
</dbReference>
<evidence type="ECO:0000256" key="1">
    <source>
        <dbReference type="ARBA" id="ARBA00023002"/>
    </source>
</evidence>
<proteinExistence type="predicted"/>
<dbReference type="OrthoDB" id="3170516at2"/>
<dbReference type="Pfam" id="PF00248">
    <property type="entry name" value="Aldo_ket_red"/>
    <property type="match status" value="1"/>
</dbReference>
<dbReference type="EMBL" id="FMIC01000002">
    <property type="protein sequence ID" value="SCL67037.1"/>
    <property type="molecule type" value="Genomic_DNA"/>
</dbReference>
<dbReference type="Gene3D" id="3.20.20.100">
    <property type="entry name" value="NADP-dependent oxidoreductase domain"/>
    <property type="match status" value="1"/>
</dbReference>
<dbReference type="InterPro" id="IPR020471">
    <property type="entry name" value="AKR"/>
</dbReference>
<dbReference type="InterPro" id="IPR050523">
    <property type="entry name" value="AKR_Detox_Biosynth"/>
</dbReference>
<dbReference type="GO" id="GO:0016491">
    <property type="term" value="F:oxidoreductase activity"/>
    <property type="evidence" value="ECO:0007669"/>
    <property type="project" value="UniProtKB-KW"/>
</dbReference>
<organism evidence="3 4">
    <name type="scientific">Micromonospora peucetia</name>
    <dbReference type="NCBI Taxonomy" id="47871"/>
    <lineage>
        <taxon>Bacteria</taxon>
        <taxon>Bacillati</taxon>
        <taxon>Actinomycetota</taxon>
        <taxon>Actinomycetes</taxon>
        <taxon>Micromonosporales</taxon>
        <taxon>Micromonosporaceae</taxon>
        <taxon>Micromonospora</taxon>
    </lineage>
</organism>